<dbReference type="GO" id="GO:0052621">
    <property type="term" value="F:diguanylate cyclase activity"/>
    <property type="evidence" value="ECO:0007669"/>
    <property type="project" value="TreeGrafter"/>
</dbReference>
<keyword evidence="1" id="KW-0472">Membrane</keyword>
<protein>
    <submittedName>
        <fullName evidence="4">SENSORY BOX/GGDEF FAMILY PROTEIN</fullName>
    </submittedName>
</protein>
<keyword evidence="1" id="KW-0812">Transmembrane</keyword>
<accession>A0A3B0VU42</accession>
<dbReference type="Pfam" id="PF12729">
    <property type="entry name" value="4HB_MCP_1"/>
    <property type="match status" value="1"/>
</dbReference>
<dbReference type="Pfam" id="PF13426">
    <property type="entry name" value="PAS_9"/>
    <property type="match status" value="1"/>
</dbReference>
<dbReference type="CDD" id="cd01949">
    <property type="entry name" value="GGDEF"/>
    <property type="match status" value="1"/>
</dbReference>
<dbReference type="InterPro" id="IPR024478">
    <property type="entry name" value="HlyB_4HB_MCP"/>
</dbReference>
<dbReference type="InterPro" id="IPR035965">
    <property type="entry name" value="PAS-like_dom_sf"/>
</dbReference>
<dbReference type="InterPro" id="IPR000160">
    <property type="entry name" value="GGDEF_dom"/>
</dbReference>
<dbReference type="Gene3D" id="3.30.450.20">
    <property type="entry name" value="PAS domain"/>
    <property type="match status" value="1"/>
</dbReference>
<dbReference type="Gene3D" id="3.30.70.270">
    <property type="match status" value="1"/>
</dbReference>
<dbReference type="GO" id="GO:0005886">
    <property type="term" value="C:plasma membrane"/>
    <property type="evidence" value="ECO:0007669"/>
    <property type="project" value="TreeGrafter"/>
</dbReference>
<dbReference type="PROSITE" id="PS50887">
    <property type="entry name" value="GGDEF"/>
    <property type="match status" value="1"/>
</dbReference>
<dbReference type="SUPFAM" id="SSF55785">
    <property type="entry name" value="PYP-like sensor domain (PAS domain)"/>
    <property type="match status" value="1"/>
</dbReference>
<dbReference type="PANTHER" id="PTHR45138:SF9">
    <property type="entry name" value="DIGUANYLATE CYCLASE DGCM-RELATED"/>
    <property type="match status" value="1"/>
</dbReference>
<evidence type="ECO:0000256" key="1">
    <source>
        <dbReference type="SAM" id="Phobius"/>
    </source>
</evidence>
<dbReference type="InterPro" id="IPR029787">
    <property type="entry name" value="Nucleotide_cyclase"/>
</dbReference>
<keyword evidence="1" id="KW-1133">Transmembrane helix</keyword>
<dbReference type="InterPro" id="IPR050469">
    <property type="entry name" value="Diguanylate_Cyclase"/>
</dbReference>
<dbReference type="InterPro" id="IPR000014">
    <property type="entry name" value="PAS"/>
</dbReference>
<dbReference type="PROSITE" id="PS50112">
    <property type="entry name" value="PAS"/>
    <property type="match status" value="1"/>
</dbReference>
<reference evidence="4" key="1">
    <citation type="submission" date="2018-06" db="EMBL/GenBank/DDBJ databases">
        <authorList>
            <person name="Zhirakovskaya E."/>
        </authorList>
    </citation>
    <scope>NUCLEOTIDE SEQUENCE</scope>
</reference>
<name>A0A3B0VU42_9ZZZZ</name>
<sequence>MHSLKNIGTVFGIIIILQIALGASSLFYLNSIAKDAENLYQHPYAVSNASRNVNINLISMHRYMKDVVLAENKMQLRTAKEHVDQYEKKVQESFNIIFNRYLGNRKDIQTVYNAFLDWKVIRDEVIFLKTQGKDQQAAHITKNKGAKHVAFLNQETQKLIDFADNQAKIFFNNAVKSKNNALTVIIVLFISTVLSSLFIAFYSLKRLYKAQQDIKSRMYLIDQHILMAKFDMNGIVLDISSKLCRFLGVSKQEMIGKQSYFFITDEAYEVQPKDILITAATGTTWKGELCIDTLNNHSKWIHSAVHPELDSNYNVCSYSNIIQDISDRKAIEKLSITDPLTKLYNRRHFDQIIEKELRLATRNQTSLTLAIVDIDYFKKYNDYYGHPAGDQALIQVAQVFLQSLNRPNDYVFRLGGEEFGLLFSDLNIEQTCLFLDSIRTKVEMLNIMHEDNPLNEYMTISIGAYLNCIEQRLDSNQLYIKADEALYKAKLKRNQVIITNDPTSCIANETDK</sequence>
<dbReference type="CDD" id="cd00130">
    <property type="entry name" value="PAS"/>
    <property type="match status" value="1"/>
</dbReference>
<dbReference type="Pfam" id="PF00990">
    <property type="entry name" value="GGDEF"/>
    <property type="match status" value="1"/>
</dbReference>
<organism evidence="4">
    <name type="scientific">hydrothermal vent metagenome</name>
    <dbReference type="NCBI Taxonomy" id="652676"/>
    <lineage>
        <taxon>unclassified sequences</taxon>
        <taxon>metagenomes</taxon>
        <taxon>ecological metagenomes</taxon>
    </lineage>
</organism>
<dbReference type="NCBIfam" id="TIGR00254">
    <property type="entry name" value="GGDEF"/>
    <property type="match status" value="1"/>
</dbReference>
<feature type="transmembrane region" description="Helical" evidence="1">
    <location>
        <begin position="181"/>
        <end position="204"/>
    </location>
</feature>
<dbReference type="FunFam" id="3.30.70.270:FF:000001">
    <property type="entry name" value="Diguanylate cyclase domain protein"/>
    <property type="match status" value="1"/>
</dbReference>
<dbReference type="NCBIfam" id="TIGR00229">
    <property type="entry name" value="sensory_box"/>
    <property type="match status" value="1"/>
</dbReference>
<dbReference type="SUPFAM" id="SSF55073">
    <property type="entry name" value="Nucleotide cyclase"/>
    <property type="match status" value="1"/>
</dbReference>
<proteinExistence type="predicted"/>
<dbReference type="AlphaFoldDB" id="A0A3B0VU42"/>
<dbReference type="EMBL" id="UOFC01000128">
    <property type="protein sequence ID" value="VAW47175.1"/>
    <property type="molecule type" value="Genomic_DNA"/>
</dbReference>
<gene>
    <name evidence="4" type="ORF">MNBD_GAMMA03-1508</name>
</gene>
<dbReference type="SMART" id="SM00267">
    <property type="entry name" value="GGDEF"/>
    <property type="match status" value="1"/>
</dbReference>
<feature type="domain" description="GGDEF" evidence="3">
    <location>
        <begin position="365"/>
        <end position="501"/>
    </location>
</feature>
<evidence type="ECO:0000259" key="2">
    <source>
        <dbReference type="PROSITE" id="PS50112"/>
    </source>
</evidence>
<dbReference type="GO" id="GO:1902201">
    <property type="term" value="P:negative regulation of bacterial-type flagellum-dependent cell motility"/>
    <property type="evidence" value="ECO:0007669"/>
    <property type="project" value="TreeGrafter"/>
</dbReference>
<evidence type="ECO:0000259" key="3">
    <source>
        <dbReference type="PROSITE" id="PS50887"/>
    </source>
</evidence>
<dbReference type="PANTHER" id="PTHR45138">
    <property type="entry name" value="REGULATORY COMPONENTS OF SENSORY TRANSDUCTION SYSTEM"/>
    <property type="match status" value="1"/>
</dbReference>
<feature type="transmembrane region" description="Helical" evidence="1">
    <location>
        <begin position="7"/>
        <end position="29"/>
    </location>
</feature>
<evidence type="ECO:0000313" key="4">
    <source>
        <dbReference type="EMBL" id="VAW47175.1"/>
    </source>
</evidence>
<dbReference type="GO" id="GO:0043709">
    <property type="term" value="P:cell adhesion involved in single-species biofilm formation"/>
    <property type="evidence" value="ECO:0007669"/>
    <property type="project" value="TreeGrafter"/>
</dbReference>
<dbReference type="InterPro" id="IPR043128">
    <property type="entry name" value="Rev_trsase/Diguanyl_cyclase"/>
</dbReference>
<feature type="domain" description="PAS" evidence="2">
    <location>
        <begin position="231"/>
        <end position="258"/>
    </location>
</feature>